<dbReference type="RefSeq" id="WP_039845485.1">
    <property type="nucleotide sequence ID" value="NZ_CP006877.1"/>
</dbReference>
<dbReference type="Proteomes" id="UP000031368">
    <property type="component" value="Chromosome"/>
</dbReference>
<dbReference type="GO" id="GO:0003677">
    <property type="term" value="F:DNA binding"/>
    <property type="evidence" value="ECO:0007669"/>
    <property type="project" value="UniProtKB-KW"/>
</dbReference>
<evidence type="ECO:0000313" key="1">
    <source>
        <dbReference type="EMBL" id="AJD41992.1"/>
    </source>
</evidence>
<dbReference type="GO" id="GO:0006355">
    <property type="term" value="P:regulation of DNA-templated transcription"/>
    <property type="evidence" value="ECO:0007669"/>
    <property type="project" value="InterPro"/>
</dbReference>
<dbReference type="SUPFAM" id="SSF47598">
    <property type="entry name" value="Ribbon-helix-helix"/>
    <property type="match status" value="1"/>
</dbReference>
<dbReference type="EMBL" id="CP006877">
    <property type="protein sequence ID" value="AJD41992.1"/>
    <property type="molecule type" value="Genomic_DNA"/>
</dbReference>
<name>A0A0B4X684_9HYPH</name>
<sequence>METRVLASHIPLPLADRLDETAAQLGISRDTIVSEAVAAWLDNEEERRLTAFRTMTGAIVVVERHRVRDWADSL</sequence>
<accession>A0A0B4X684</accession>
<keyword evidence="2" id="KW-1185">Reference proteome</keyword>
<dbReference type="AlphaFoldDB" id="A0A0B4X684"/>
<dbReference type="InterPro" id="IPR010985">
    <property type="entry name" value="Ribbon_hlx_hlx"/>
</dbReference>
<dbReference type="KEGG" id="rga:RGR602_CH02672"/>
<protein>
    <submittedName>
        <fullName evidence="1">CopG-like DNA-binding domain-containing protein</fullName>
    </submittedName>
</protein>
<dbReference type="HOGENOM" id="CLU_155311_4_0_5"/>
<proteinExistence type="predicted"/>
<evidence type="ECO:0000313" key="2">
    <source>
        <dbReference type="Proteomes" id="UP000031368"/>
    </source>
</evidence>
<reference evidence="1 2" key="1">
    <citation type="submission" date="2013-11" db="EMBL/GenBank/DDBJ databases">
        <title>Complete genome sequence of Rhizobium gallicum bv. gallicum R602.</title>
        <authorList>
            <person name="Bustos P."/>
            <person name="Santamaria R.I."/>
            <person name="Lozano L."/>
            <person name="Acosta J.L."/>
            <person name="Ormeno-Orrillo E."/>
            <person name="Rogel M.A."/>
            <person name="Romero D."/>
            <person name="Cevallos M.A."/>
            <person name="Martinez-Romero E."/>
            <person name="Gonzalez V."/>
        </authorList>
    </citation>
    <scope>NUCLEOTIDE SEQUENCE [LARGE SCALE GENOMIC DNA]</scope>
    <source>
        <strain evidence="1 2">R602</strain>
    </source>
</reference>
<keyword evidence="1" id="KW-0238">DNA-binding</keyword>
<gene>
    <name evidence="1" type="ORF">RGR602_CH02672</name>
</gene>
<organism evidence="1 2">
    <name type="scientific">Rhizobium gallicum bv. gallicum R602sp</name>
    <dbReference type="NCBI Taxonomy" id="1041138"/>
    <lineage>
        <taxon>Bacteria</taxon>
        <taxon>Pseudomonadati</taxon>
        <taxon>Pseudomonadota</taxon>
        <taxon>Alphaproteobacteria</taxon>
        <taxon>Hyphomicrobiales</taxon>
        <taxon>Rhizobiaceae</taxon>
        <taxon>Rhizobium/Agrobacterium group</taxon>
        <taxon>Rhizobium</taxon>
    </lineage>
</organism>